<keyword evidence="2" id="KW-0378">Hydrolase</keyword>
<dbReference type="PANTHER" id="PTHR42693:SF53">
    <property type="entry name" value="ENDO-4-O-SULFATASE"/>
    <property type="match status" value="1"/>
</dbReference>
<organism evidence="4">
    <name type="scientific">marine metagenome</name>
    <dbReference type="NCBI Taxonomy" id="408172"/>
    <lineage>
        <taxon>unclassified sequences</taxon>
        <taxon>metagenomes</taxon>
        <taxon>ecological metagenomes</taxon>
    </lineage>
</organism>
<evidence type="ECO:0000313" key="4">
    <source>
        <dbReference type="EMBL" id="SVC14291.1"/>
    </source>
</evidence>
<dbReference type="PANTHER" id="PTHR42693">
    <property type="entry name" value="ARYLSULFATASE FAMILY MEMBER"/>
    <property type="match status" value="1"/>
</dbReference>
<sequence>YIRNREGRHRDPDRPFALMISHNPPHMPFEQVPREYVEKYGDATSEDLLTRPNVDFDGEHGGKVAHKHGKNYFAAVTGVDDQFGRLLRCLDEERLKDETIVVFTSDHGEMMGSQGRYGKTIWYDESLLVPFLIRWPGHIGTGTDDLLLSTPDLMPTLLSMIGLGDRVPDTVQGTDLSGAFLGHDVDRPTSALYLAVGPEYPEGGLRGVKTHRFTFVIQREEGQPDQYILHDNREDPYQLRNVADAQPEVVLELTRVLAGWLERTADPWVR</sequence>
<evidence type="ECO:0000259" key="3">
    <source>
        <dbReference type="Pfam" id="PF00884"/>
    </source>
</evidence>
<evidence type="ECO:0000256" key="1">
    <source>
        <dbReference type="ARBA" id="ARBA00008779"/>
    </source>
</evidence>
<feature type="domain" description="Sulfatase N-terminal" evidence="3">
    <location>
        <begin position="11"/>
        <end position="162"/>
    </location>
</feature>
<dbReference type="InterPro" id="IPR050738">
    <property type="entry name" value="Sulfatase"/>
</dbReference>
<dbReference type="Pfam" id="PF00884">
    <property type="entry name" value="Sulfatase"/>
    <property type="match status" value="1"/>
</dbReference>
<gene>
    <name evidence="4" type="ORF">METZ01_LOCUS267145</name>
</gene>
<feature type="non-terminal residue" evidence="4">
    <location>
        <position position="1"/>
    </location>
</feature>
<evidence type="ECO:0000256" key="2">
    <source>
        <dbReference type="ARBA" id="ARBA00022801"/>
    </source>
</evidence>
<reference evidence="4" key="1">
    <citation type="submission" date="2018-05" db="EMBL/GenBank/DDBJ databases">
        <authorList>
            <person name="Lanie J.A."/>
            <person name="Ng W.-L."/>
            <person name="Kazmierczak K.M."/>
            <person name="Andrzejewski T.M."/>
            <person name="Davidsen T.M."/>
            <person name="Wayne K.J."/>
            <person name="Tettelin H."/>
            <person name="Glass J.I."/>
            <person name="Rusch D."/>
            <person name="Podicherti R."/>
            <person name="Tsui H.-C.T."/>
            <person name="Winkler M.E."/>
        </authorList>
    </citation>
    <scope>NUCLEOTIDE SEQUENCE</scope>
</reference>
<accession>A0A382JUR4</accession>
<dbReference type="InterPro" id="IPR017850">
    <property type="entry name" value="Alkaline_phosphatase_core_sf"/>
</dbReference>
<proteinExistence type="inferred from homology"/>
<protein>
    <recommendedName>
        <fullName evidence="3">Sulfatase N-terminal domain-containing protein</fullName>
    </recommendedName>
</protein>
<dbReference type="Gene3D" id="3.40.720.10">
    <property type="entry name" value="Alkaline Phosphatase, subunit A"/>
    <property type="match status" value="1"/>
</dbReference>
<dbReference type="EMBL" id="UINC01075775">
    <property type="protein sequence ID" value="SVC14291.1"/>
    <property type="molecule type" value="Genomic_DNA"/>
</dbReference>
<dbReference type="GO" id="GO:0004065">
    <property type="term" value="F:arylsulfatase activity"/>
    <property type="evidence" value="ECO:0007669"/>
    <property type="project" value="TreeGrafter"/>
</dbReference>
<dbReference type="Gene3D" id="3.30.1120.10">
    <property type="match status" value="1"/>
</dbReference>
<name>A0A382JUR4_9ZZZZ</name>
<comment type="similarity">
    <text evidence="1">Belongs to the sulfatase family.</text>
</comment>
<dbReference type="InterPro" id="IPR000917">
    <property type="entry name" value="Sulfatase_N"/>
</dbReference>
<dbReference type="AlphaFoldDB" id="A0A382JUR4"/>
<dbReference type="SUPFAM" id="SSF53649">
    <property type="entry name" value="Alkaline phosphatase-like"/>
    <property type="match status" value="1"/>
</dbReference>